<dbReference type="EnsemblMetazoa" id="ASIC016240-RA">
    <property type="protein sequence ID" value="ASIC016240-PA"/>
    <property type="gene ID" value="ASIC016240"/>
</dbReference>
<dbReference type="AlphaFoldDB" id="A0A084WD79"/>
<proteinExistence type="predicted"/>
<dbReference type="EMBL" id="ATLV01022955">
    <property type="status" value="NOT_ANNOTATED_CDS"/>
    <property type="molecule type" value="Genomic_DNA"/>
</dbReference>
<feature type="region of interest" description="Disordered" evidence="1">
    <location>
        <begin position="15"/>
        <end position="52"/>
    </location>
</feature>
<evidence type="ECO:0000256" key="1">
    <source>
        <dbReference type="SAM" id="MobiDB-lite"/>
    </source>
</evidence>
<evidence type="ECO:0000313" key="3">
    <source>
        <dbReference type="EnsemblMetazoa" id="ASIC016240-PA"/>
    </source>
</evidence>
<reference evidence="2 4" key="1">
    <citation type="journal article" date="2014" name="BMC Genomics">
        <title>Genome sequence of Anopheles sinensis provides insight into genetics basis of mosquito competence for malaria parasites.</title>
        <authorList>
            <person name="Zhou D."/>
            <person name="Zhang D."/>
            <person name="Ding G."/>
            <person name="Shi L."/>
            <person name="Hou Q."/>
            <person name="Ye Y."/>
            <person name="Xu Y."/>
            <person name="Zhou H."/>
            <person name="Xiong C."/>
            <person name="Li S."/>
            <person name="Yu J."/>
            <person name="Hong S."/>
            <person name="Yu X."/>
            <person name="Zou P."/>
            <person name="Chen C."/>
            <person name="Chang X."/>
            <person name="Wang W."/>
            <person name="Lv Y."/>
            <person name="Sun Y."/>
            <person name="Ma L."/>
            <person name="Shen B."/>
            <person name="Zhu C."/>
        </authorList>
    </citation>
    <scope>NUCLEOTIDE SEQUENCE [LARGE SCALE GENOMIC DNA]</scope>
</reference>
<dbReference type="VEuPathDB" id="VectorBase:ASIC016240"/>
<reference evidence="3" key="2">
    <citation type="submission" date="2020-05" db="UniProtKB">
        <authorList>
            <consortium name="EnsemblMetazoa"/>
        </authorList>
    </citation>
    <scope>IDENTIFICATION</scope>
</reference>
<keyword evidence="2" id="KW-0808">Transferase</keyword>
<gene>
    <name evidence="2" type="ORF">ZHAS_00016240</name>
</gene>
<evidence type="ECO:0000313" key="4">
    <source>
        <dbReference type="Proteomes" id="UP000030765"/>
    </source>
</evidence>
<keyword evidence="4" id="KW-1185">Reference proteome</keyword>
<dbReference type="Proteomes" id="UP000030765">
    <property type="component" value="Unassembled WGS sequence"/>
</dbReference>
<sequence length="66" mass="6862">MSVLSPSQSIEVANSCLSPSTLPSNSGEPSVPDSMAARPFADGGLPSDRVNFSHRQTHTGGFLCDL</sequence>
<dbReference type="EMBL" id="KE525338">
    <property type="protein sequence ID" value="KFB48173.1"/>
    <property type="molecule type" value="Genomic_DNA"/>
</dbReference>
<evidence type="ECO:0000313" key="2">
    <source>
        <dbReference type="EMBL" id="KFB48173.1"/>
    </source>
</evidence>
<accession>A0A084WD79</accession>
<keyword evidence="2" id="KW-0418">Kinase</keyword>
<feature type="compositionally biased region" description="Polar residues" evidence="1">
    <location>
        <begin position="15"/>
        <end position="28"/>
    </location>
</feature>
<protein>
    <submittedName>
        <fullName evidence="2 3">ATP-NAD kinase family protein</fullName>
    </submittedName>
</protein>
<name>A0A084WD79_ANOSI</name>
<organism evidence="2">
    <name type="scientific">Anopheles sinensis</name>
    <name type="common">Mosquito</name>
    <dbReference type="NCBI Taxonomy" id="74873"/>
    <lineage>
        <taxon>Eukaryota</taxon>
        <taxon>Metazoa</taxon>
        <taxon>Ecdysozoa</taxon>
        <taxon>Arthropoda</taxon>
        <taxon>Hexapoda</taxon>
        <taxon>Insecta</taxon>
        <taxon>Pterygota</taxon>
        <taxon>Neoptera</taxon>
        <taxon>Endopterygota</taxon>
        <taxon>Diptera</taxon>
        <taxon>Nematocera</taxon>
        <taxon>Culicoidea</taxon>
        <taxon>Culicidae</taxon>
        <taxon>Anophelinae</taxon>
        <taxon>Anopheles</taxon>
    </lineage>
</organism>
<dbReference type="GO" id="GO:0016301">
    <property type="term" value="F:kinase activity"/>
    <property type="evidence" value="ECO:0007669"/>
    <property type="project" value="UniProtKB-KW"/>
</dbReference>